<evidence type="ECO:0000313" key="1">
    <source>
        <dbReference type="EMBL" id="CAD8168400.1"/>
    </source>
</evidence>
<dbReference type="OrthoDB" id="10543967at2759"/>
<keyword evidence="2" id="KW-1185">Reference proteome</keyword>
<proteinExistence type="predicted"/>
<protein>
    <submittedName>
        <fullName evidence="1">Uncharacterized protein</fullName>
    </submittedName>
</protein>
<sequence>MRTVNAMGTTNSYWGVRALNIYLARCCNGCDQCLGPLKTDCTVCSEGWVRYDNQRINCIHQAPFFLLSKILINQITDPNSDDRIPMEINLLEVNQNIATYGTFTYSINNNLQILTIQVYTKCFTNKKCKVFLQNAYDASLK</sequence>
<evidence type="ECO:0000313" key="2">
    <source>
        <dbReference type="Proteomes" id="UP000683925"/>
    </source>
</evidence>
<name>A0A8S1UTF4_PAROT</name>
<dbReference type="PANTHER" id="PTHR39767">
    <property type="entry name" value="CALCIUM/CALMODULIN-BINDING MEMBRANE PROTEIN PCM4-RELATED"/>
    <property type="match status" value="1"/>
</dbReference>
<dbReference type="PANTHER" id="PTHR39767:SF2">
    <property type="entry name" value="CHROMOSOME UNDETERMINED SCAFFOLD_1, WHOLE GENOME SHOTGUN SEQUENCE"/>
    <property type="match status" value="1"/>
</dbReference>
<accession>A0A8S1UTF4</accession>
<comment type="caution">
    <text evidence="1">The sequence shown here is derived from an EMBL/GenBank/DDBJ whole genome shotgun (WGS) entry which is preliminary data.</text>
</comment>
<dbReference type="EMBL" id="CAJJDP010000051">
    <property type="protein sequence ID" value="CAD8168400.1"/>
    <property type="molecule type" value="Genomic_DNA"/>
</dbReference>
<gene>
    <name evidence="1" type="ORF">POCTA_138.1.T0510295</name>
</gene>
<dbReference type="AlphaFoldDB" id="A0A8S1UTF4"/>
<organism evidence="1 2">
    <name type="scientific">Paramecium octaurelia</name>
    <dbReference type="NCBI Taxonomy" id="43137"/>
    <lineage>
        <taxon>Eukaryota</taxon>
        <taxon>Sar</taxon>
        <taxon>Alveolata</taxon>
        <taxon>Ciliophora</taxon>
        <taxon>Intramacronucleata</taxon>
        <taxon>Oligohymenophorea</taxon>
        <taxon>Peniculida</taxon>
        <taxon>Parameciidae</taxon>
        <taxon>Paramecium</taxon>
    </lineage>
</organism>
<reference evidence="1" key="1">
    <citation type="submission" date="2021-01" db="EMBL/GenBank/DDBJ databases">
        <authorList>
            <consortium name="Genoscope - CEA"/>
            <person name="William W."/>
        </authorList>
    </citation>
    <scope>NUCLEOTIDE SEQUENCE</scope>
</reference>
<dbReference type="Proteomes" id="UP000683925">
    <property type="component" value="Unassembled WGS sequence"/>
</dbReference>